<reference evidence="2 3" key="1">
    <citation type="submission" date="2018-04" db="EMBL/GenBank/DDBJ databases">
        <title>Novel Campyloabacter and Helicobacter Species and Strains.</title>
        <authorList>
            <person name="Mannion A.J."/>
            <person name="Shen Z."/>
            <person name="Fox J.G."/>
        </authorList>
    </citation>
    <scope>NUCLEOTIDE SEQUENCE [LARGE SCALE GENOMIC DNA]</scope>
    <source>
        <strain evidence="2 3">MIT 97-5075</strain>
    </source>
</reference>
<dbReference type="RefSeq" id="WP_104762359.1">
    <property type="nucleotide sequence ID" value="NZ_FZPM01000004.1"/>
</dbReference>
<name>A0A3D8J1H8_9HELI</name>
<evidence type="ECO:0008006" key="4">
    <source>
        <dbReference type="Google" id="ProtNLM"/>
    </source>
</evidence>
<keyword evidence="1" id="KW-1133">Transmembrane helix</keyword>
<protein>
    <recommendedName>
        <fullName evidence="4">Transmembrane protein</fullName>
    </recommendedName>
</protein>
<evidence type="ECO:0000313" key="3">
    <source>
        <dbReference type="Proteomes" id="UP000256424"/>
    </source>
</evidence>
<dbReference type="AlphaFoldDB" id="A0A3D8J1H8"/>
<dbReference type="OrthoDB" id="5330085at2"/>
<comment type="caution">
    <text evidence="2">The sequence shown here is derived from an EMBL/GenBank/DDBJ whole genome shotgun (WGS) entry which is preliminary data.</text>
</comment>
<keyword evidence="1" id="KW-0812">Transmembrane</keyword>
<organism evidence="2 3">
    <name type="scientific">Helicobacter aurati</name>
    <dbReference type="NCBI Taxonomy" id="137778"/>
    <lineage>
        <taxon>Bacteria</taxon>
        <taxon>Pseudomonadati</taxon>
        <taxon>Campylobacterota</taxon>
        <taxon>Epsilonproteobacteria</taxon>
        <taxon>Campylobacterales</taxon>
        <taxon>Helicobacteraceae</taxon>
        <taxon>Helicobacter</taxon>
    </lineage>
</organism>
<feature type="transmembrane region" description="Helical" evidence="1">
    <location>
        <begin position="315"/>
        <end position="336"/>
    </location>
</feature>
<sequence>MLAKLDSLCACYCYFPKIRQQQIADSIPQSLKTHNDSFYDHHSSHNLQQTSLQPNKKHIANLSTLMQQNTFHFPHNAASPVYYLNRLLRRKIRILSLDILQHKELVIQKQELREREQNEILIAKAKQAKIPLATHECQFIMKSIDKTNVYFETFFVDSYALCKESLKSKEKMYFINPFDIFSKLTVLFPDLHQYTIILQDKEKHALAHYNHGTLRFCIIVEKKIALQNYFHLLDSLGEVIVCNLSTQSFVANNFLPLESLLSDALHSLEEHNFEKLDSHACLKILVINYCYTVGGLSLRRLLFIPKHFYILQYKIALCVIVGLLFIFISTIHSLYFNYQQQKDLEHTTKLHYEAIENLYHKKKTYPSAYHKIYQSIQKHKSLNFSIQQHYNFQTKQWE</sequence>
<dbReference type="EMBL" id="NXLW01000012">
    <property type="protein sequence ID" value="RDU71338.1"/>
    <property type="molecule type" value="Genomic_DNA"/>
</dbReference>
<proteinExistence type="predicted"/>
<dbReference type="Proteomes" id="UP000256424">
    <property type="component" value="Unassembled WGS sequence"/>
</dbReference>
<accession>A0A3D8J1H8</accession>
<gene>
    <name evidence="2" type="ORF">CQA66_06605</name>
</gene>
<keyword evidence="1" id="KW-0472">Membrane</keyword>
<keyword evidence="3" id="KW-1185">Reference proteome</keyword>
<evidence type="ECO:0000313" key="2">
    <source>
        <dbReference type="EMBL" id="RDU71338.1"/>
    </source>
</evidence>
<evidence type="ECO:0000256" key="1">
    <source>
        <dbReference type="SAM" id="Phobius"/>
    </source>
</evidence>